<gene>
    <name evidence="7" type="ORF">FNK824_LOCUS17384</name>
</gene>
<feature type="region of interest" description="Disordered" evidence="6">
    <location>
        <begin position="943"/>
        <end position="965"/>
    </location>
</feature>
<accession>A0A819DZ33</accession>
<feature type="region of interest" description="Disordered" evidence="6">
    <location>
        <begin position="1"/>
        <end position="37"/>
    </location>
</feature>
<feature type="region of interest" description="Disordered" evidence="6">
    <location>
        <begin position="111"/>
        <end position="131"/>
    </location>
</feature>
<name>A0A819DZ33_9BILA</name>
<evidence type="ECO:0000313" key="7">
    <source>
        <dbReference type="EMBL" id="CAF3841672.1"/>
    </source>
</evidence>
<evidence type="ECO:0000313" key="8">
    <source>
        <dbReference type="Proteomes" id="UP000663874"/>
    </source>
</evidence>
<evidence type="ECO:0000256" key="1">
    <source>
        <dbReference type="ARBA" id="ARBA00004123"/>
    </source>
</evidence>
<evidence type="ECO:0000256" key="2">
    <source>
        <dbReference type="ARBA" id="ARBA00022723"/>
    </source>
</evidence>
<feature type="compositionally biased region" description="Basic and acidic residues" evidence="6">
    <location>
        <begin position="27"/>
        <end position="37"/>
    </location>
</feature>
<keyword evidence="2" id="KW-0479">Metal-binding</keyword>
<reference evidence="7" key="1">
    <citation type="submission" date="2021-02" db="EMBL/GenBank/DDBJ databases">
        <authorList>
            <person name="Nowell W R."/>
        </authorList>
    </citation>
    <scope>NUCLEOTIDE SEQUENCE</scope>
</reference>
<evidence type="ECO:0000256" key="3">
    <source>
        <dbReference type="ARBA" id="ARBA00022771"/>
    </source>
</evidence>
<dbReference type="GO" id="GO:0003676">
    <property type="term" value="F:nucleic acid binding"/>
    <property type="evidence" value="ECO:0007669"/>
    <property type="project" value="InterPro"/>
</dbReference>
<protein>
    <submittedName>
        <fullName evidence="7">Uncharacterized protein</fullName>
    </submittedName>
</protein>
<organism evidence="7 8">
    <name type="scientific">Rotaria sordida</name>
    <dbReference type="NCBI Taxonomy" id="392033"/>
    <lineage>
        <taxon>Eukaryota</taxon>
        <taxon>Metazoa</taxon>
        <taxon>Spiralia</taxon>
        <taxon>Gnathifera</taxon>
        <taxon>Rotifera</taxon>
        <taxon>Eurotatoria</taxon>
        <taxon>Bdelloidea</taxon>
        <taxon>Philodinida</taxon>
        <taxon>Philodinidae</taxon>
        <taxon>Rotaria</taxon>
    </lineage>
</organism>
<dbReference type="InterPro" id="IPR036397">
    <property type="entry name" value="RNaseH_sf"/>
</dbReference>
<feature type="compositionally biased region" description="Low complexity" evidence="6">
    <location>
        <begin position="1"/>
        <end position="26"/>
    </location>
</feature>
<dbReference type="AlphaFoldDB" id="A0A819DZ33"/>
<dbReference type="Proteomes" id="UP000663874">
    <property type="component" value="Unassembled WGS sequence"/>
</dbReference>
<dbReference type="Gene3D" id="3.30.420.10">
    <property type="entry name" value="Ribonuclease H-like superfamily/Ribonuclease H"/>
    <property type="match status" value="2"/>
</dbReference>
<proteinExistence type="predicted"/>
<feature type="region of interest" description="Disordered" evidence="6">
    <location>
        <begin position="301"/>
        <end position="331"/>
    </location>
</feature>
<dbReference type="EMBL" id="CAJOBE010002753">
    <property type="protein sequence ID" value="CAF3841672.1"/>
    <property type="molecule type" value="Genomic_DNA"/>
</dbReference>
<comment type="caution">
    <text evidence="7">The sequence shown here is derived from an EMBL/GenBank/DDBJ whole genome shotgun (WGS) entry which is preliminary data.</text>
</comment>
<dbReference type="PANTHER" id="PTHR46481">
    <property type="entry name" value="ZINC FINGER BED DOMAIN-CONTAINING PROTEIN 4"/>
    <property type="match status" value="1"/>
</dbReference>
<dbReference type="InterPro" id="IPR012337">
    <property type="entry name" value="RNaseH-like_sf"/>
</dbReference>
<evidence type="ECO:0000256" key="4">
    <source>
        <dbReference type="ARBA" id="ARBA00022833"/>
    </source>
</evidence>
<dbReference type="PANTHER" id="PTHR46481:SF10">
    <property type="entry name" value="ZINC FINGER BED DOMAIN-CONTAINING PROTEIN 39"/>
    <property type="match status" value="1"/>
</dbReference>
<dbReference type="InterPro" id="IPR052035">
    <property type="entry name" value="ZnF_BED_domain_contain"/>
</dbReference>
<evidence type="ECO:0000256" key="5">
    <source>
        <dbReference type="ARBA" id="ARBA00023242"/>
    </source>
</evidence>
<evidence type="ECO:0000256" key="6">
    <source>
        <dbReference type="SAM" id="MobiDB-lite"/>
    </source>
</evidence>
<comment type="subcellular location">
    <subcellularLocation>
        <location evidence="1">Nucleus</location>
    </subcellularLocation>
</comment>
<keyword evidence="5" id="KW-0539">Nucleus</keyword>
<dbReference type="GO" id="GO:0005634">
    <property type="term" value="C:nucleus"/>
    <property type="evidence" value="ECO:0007669"/>
    <property type="project" value="UniProtKB-SubCell"/>
</dbReference>
<dbReference type="SUPFAM" id="SSF53098">
    <property type="entry name" value="Ribonuclease H-like"/>
    <property type="match status" value="2"/>
</dbReference>
<keyword evidence="3" id="KW-0863">Zinc-finger</keyword>
<sequence length="965" mass="110666">MMNNSESESTSSDAPSSSSISISTSKSNDEATSKEQHFSKTIRDQFFTNISKNEKNWSATCLICNEIVLDNVGVTSNVNRHVKKKHQAEYTEWSNKLNELDRQQPKLFDFISKKRSSSPSKQSYPTGHHRQRQLHDAIVQELIIELGLPLSLVERPEFIKFMSIVDPKFKITSRRTLRRTTIPLLYNKMHDLLKEFCSRAEYISLTLDIWTNRRTRSFFSITGHAIIDTEFKSYVLCFLPLQGSHTSQNLFEHYDLIINEFQIKNKLCRIVTDNASNNIKAFEDLIIPGFESYFSDYDDDNDGNNNLSENHGNDSDMSDDDCYDSPATSNSIPMQDTLNIFKDSLDNLASKSELRIPCFAHTLQLVIKDGLEEAACIKQAISKVSKISKLAHSSTTFADKLETIGGSIPKPNKTRWNSQLHTVQKILEIQSTQLNSILTELKKKDLCLGPRDITMLNEFVSLLIFFEEATTITQAENSPSISLVAPSIVSIYYDLINEQHNIIYTTTLCKALLSSLIARFGGLLESLNIDFDIIVEKKSTYHLYGDPIFLVSAFLDGKFKLRWITESGLIEEKKTEICSKIKNLVFDYCVVSCNAVHDLNAAAMEEDIIEDTSTINTKRKTGQLYYLCNACRNCTFTAASCLLKTQMYILTSAYHSRSNDVIERFNRLFDGILAKYVGVNTINKWDEYVDHASFTCRIRQHHALGKTPFYMIYGVEVKLLGDEQVPTRVQQINQLVQQRDILGFTYQRTSQVKIPLDSNSFIASRARYFETMKQLRNSHAQIYFQDESWINLGDVRKNIWVYEGKGPLRQNDGKEEHNMDSDQFVNWIEDSSRKLRILHAELLELALANAPPNEYITDQAAEQFNIQIARLPHRHCCLNPIELSWNNLKQYVRDNNVTFKANDVYNLILDFMGTLDTELATGYFKHVENIEQTFKDADSFLEEDIEPNLVEEETMTEEDDDDDDE</sequence>
<dbReference type="GO" id="GO:0008270">
    <property type="term" value="F:zinc ion binding"/>
    <property type="evidence" value="ECO:0007669"/>
    <property type="project" value="UniProtKB-KW"/>
</dbReference>
<keyword evidence="4" id="KW-0862">Zinc</keyword>